<dbReference type="RefSeq" id="WP_168104932.1">
    <property type="nucleotide sequence ID" value="NZ_CP051215.1"/>
</dbReference>
<reference evidence="1 2" key="1">
    <citation type="submission" date="2020-04" db="EMBL/GenBank/DDBJ databases">
        <title>Complete genome sequence of Spiroplasma platyhelix ATCC 51748, an insect isolate.</title>
        <authorList>
            <person name="Green E.A."/>
            <person name="Klassen J.L."/>
        </authorList>
    </citation>
    <scope>NUCLEOTIDE SEQUENCE [LARGE SCALE GENOMIC DNA]</scope>
    <source>
        <strain evidence="1 2">PALS-1</strain>
    </source>
</reference>
<keyword evidence="2" id="KW-1185">Reference proteome</keyword>
<sequence>MDINNNNNQKKSDQFLDEVISPMFGHEYQNRVVPGKNEEKKVDDECLTETNYLEKQIEEELEAQTKIDKAKQYQESSKTDTDVLRQYHKQKENEEIKAALPSNYLNFRDNLEKTSDLSTISDFDLSVVEDLNYESSNTNATSTVSEILDEIFDK</sequence>
<dbReference type="AlphaFoldDB" id="A0A846TWQ1"/>
<dbReference type="EMBL" id="JAAVVK010000001">
    <property type="protein sequence ID" value="NKE38461.1"/>
    <property type="molecule type" value="Genomic_DNA"/>
</dbReference>
<comment type="caution">
    <text evidence="1">The sequence shown here is derived from an EMBL/GenBank/DDBJ whole genome shotgun (WGS) entry which is preliminary data.</text>
</comment>
<accession>A0A846TWQ1</accession>
<evidence type="ECO:0000313" key="1">
    <source>
        <dbReference type="EMBL" id="NKE38461.1"/>
    </source>
</evidence>
<evidence type="ECO:0000313" key="2">
    <source>
        <dbReference type="Proteomes" id="UP000584587"/>
    </source>
</evidence>
<proteinExistence type="predicted"/>
<organism evidence="1 2">
    <name type="scientific">Spiroplasma platyhelix PALS-1</name>
    <dbReference type="NCBI Taxonomy" id="1276218"/>
    <lineage>
        <taxon>Bacteria</taxon>
        <taxon>Bacillati</taxon>
        <taxon>Mycoplasmatota</taxon>
        <taxon>Mollicutes</taxon>
        <taxon>Entomoplasmatales</taxon>
        <taxon>Spiroplasmataceae</taxon>
        <taxon>Spiroplasma</taxon>
    </lineage>
</organism>
<dbReference type="Proteomes" id="UP000584587">
    <property type="component" value="Unassembled WGS sequence"/>
</dbReference>
<name>A0A846TWQ1_9MOLU</name>
<protein>
    <submittedName>
        <fullName evidence="1">Uncharacterized protein</fullName>
    </submittedName>
</protein>
<gene>
    <name evidence="1" type="ORF">HER12_01680</name>
</gene>